<evidence type="ECO:0000259" key="11">
    <source>
        <dbReference type="PROSITE" id="PS50929"/>
    </source>
</evidence>
<dbReference type="InterPro" id="IPR011527">
    <property type="entry name" value="ABC1_TM_dom"/>
</dbReference>
<evidence type="ECO:0000256" key="8">
    <source>
        <dbReference type="ARBA" id="ARBA00023136"/>
    </source>
</evidence>
<dbReference type="GO" id="GO:0034040">
    <property type="term" value="F:ATPase-coupled lipid transmembrane transporter activity"/>
    <property type="evidence" value="ECO:0007669"/>
    <property type="project" value="TreeGrafter"/>
</dbReference>
<keyword evidence="4 9" id="KW-0812">Transmembrane</keyword>
<dbReference type="InterPro" id="IPR003439">
    <property type="entry name" value="ABC_transporter-like_ATP-bd"/>
</dbReference>
<feature type="domain" description="ABC transporter" evidence="10">
    <location>
        <begin position="366"/>
        <end position="593"/>
    </location>
</feature>
<feature type="transmembrane region" description="Helical" evidence="9">
    <location>
        <begin position="30"/>
        <end position="56"/>
    </location>
</feature>
<dbReference type="SMART" id="SM00382">
    <property type="entry name" value="AAA"/>
    <property type="match status" value="1"/>
</dbReference>
<keyword evidence="5" id="KW-0547">Nucleotide-binding</keyword>
<keyword evidence="6 12" id="KW-0067">ATP-binding</keyword>
<reference evidence="12 13" key="1">
    <citation type="submission" date="2019-12" db="EMBL/GenBank/DDBJ databases">
        <title>Hymenobacter sp. HMF4947 Genome sequencing and assembly.</title>
        <authorList>
            <person name="Kang H."/>
            <person name="Cha I."/>
            <person name="Kim H."/>
            <person name="Joh K."/>
        </authorList>
    </citation>
    <scope>NUCLEOTIDE SEQUENCE [LARGE SCALE GENOMIC DNA]</scope>
    <source>
        <strain evidence="12 13">HMF4947</strain>
    </source>
</reference>
<dbReference type="PANTHER" id="PTHR24221">
    <property type="entry name" value="ATP-BINDING CASSETTE SUB-FAMILY B"/>
    <property type="match status" value="1"/>
</dbReference>
<dbReference type="InterPro" id="IPR017871">
    <property type="entry name" value="ABC_transporter-like_CS"/>
</dbReference>
<feature type="transmembrane region" description="Helical" evidence="9">
    <location>
        <begin position="301"/>
        <end position="318"/>
    </location>
</feature>
<evidence type="ECO:0000256" key="4">
    <source>
        <dbReference type="ARBA" id="ARBA00022692"/>
    </source>
</evidence>
<dbReference type="PROSITE" id="PS50929">
    <property type="entry name" value="ABC_TM1F"/>
    <property type="match status" value="1"/>
</dbReference>
<evidence type="ECO:0000313" key="12">
    <source>
        <dbReference type="EMBL" id="MVN78988.1"/>
    </source>
</evidence>
<evidence type="ECO:0000256" key="3">
    <source>
        <dbReference type="ARBA" id="ARBA00022475"/>
    </source>
</evidence>
<dbReference type="InterPro" id="IPR039421">
    <property type="entry name" value="Type_1_exporter"/>
</dbReference>
<dbReference type="GO" id="GO:0140359">
    <property type="term" value="F:ABC-type transporter activity"/>
    <property type="evidence" value="ECO:0007669"/>
    <property type="project" value="InterPro"/>
</dbReference>
<dbReference type="PROSITE" id="PS50893">
    <property type="entry name" value="ABC_TRANSPORTER_2"/>
    <property type="match status" value="1"/>
</dbReference>
<dbReference type="FunFam" id="3.40.50.300:FF:000299">
    <property type="entry name" value="ABC transporter ATP-binding protein/permease"/>
    <property type="match status" value="1"/>
</dbReference>
<dbReference type="GO" id="GO:0005886">
    <property type="term" value="C:plasma membrane"/>
    <property type="evidence" value="ECO:0007669"/>
    <property type="project" value="UniProtKB-SubCell"/>
</dbReference>
<dbReference type="SUPFAM" id="SSF90123">
    <property type="entry name" value="ABC transporter transmembrane region"/>
    <property type="match status" value="1"/>
</dbReference>
<comment type="caution">
    <text evidence="12">The sequence shown here is derived from an EMBL/GenBank/DDBJ whole genome shotgun (WGS) entry which is preliminary data.</text>
</comment>
<dbReference type="InterPro" id="IPR027417">
    <property type="entry name" value="P-loop_NTPase"/>
</dbReference>
<protein>
    <submittedName>
        <fullName evidence="12">ATP-binding cassette domain-containing protein</fullName>
    </submittedName>
</protein>
<name>A0A7K1TKP3_9BACT</name>
<dbReference type="SUPFAM" id="SSF52540">
    <property type="entry name" value="P-loop containing nucleoside triphosphate hydrolases"/>
    <property type="match status" value="1"/>
</dbReference>
<evidence type="ECO:0000256" key="9">
    <source>
        <dbReference type="SAM" id="Phobius"/>
    </source>
</evidence>
<evidence type="ECO:0000313" key="13">
    <source>
        <dbReference type="Proteomes" id="UP000441336"/>
    </source>
</evidence>
<keyword evidence="7 9" id="KW-1133">Transmembrane helix</keyword>
<dbReference type="Proteomes" id="UP000441336">
    <property type="component" value="Unassembled WGS sequence"/>
</dbReference>
<feature type="transmembrane region" description="Helical" evidence="9">
    <location>
        <begin position="84"/>
        <end position="103"/>
    </location>
</feature>
<organism evidence="12 13">
    <name type="scientific">Hymenobacter ginkgonis</name>
    <dbReference type="NCBI Taxonomy" id="2682976"/>
    <lineage>
        <taxon>Bacteria</taxon>
        <taxon>Pseudomonadati</taxon>
        <taxon>Bacteroidota</taxon>
        <taxon>Cytophagia</taxon>
        <taxon>Cytophagales</taxon>
        <taxon>Hymenobacteraceae</taxon>
        <taxon>Hymenobacter</taxon>
    </lineage>
</organism>
<keyword evidence="2" id="KW-0813">Transport</keyword>
<feature type="transmembrane region" description="Helical" evidence="9">
    <location>
        <begin position="173"/>
        <end position="202"/>
    </location>
</feature>
<keyword evidence="3" id="KW-1003">Cell membrane</keyword>
<evidence type="ECO:0000256" key="7">
    <source>
        <dbReference type="ARBA" id="ARBA00022989"/>
    </source>
</evidence>
<dbReference type="EMBL" id="WQKZ01000008">
    <property type="protein sequence ID" value="MVN78988.1"/>
    <property type="molecule type" value="Genomic_DNA"/>
</dbReference>
<feature type="transmembrane region" description="Helical" evidence="9">
    <location>
        <begin position="277"/>
        <end position="295"/>
    </location>
</feature>
<feature type="domain" description="ABC transmembrane type-1" evidence="11">
    <location>
        <begin position="31"/>
        <end position="333"/>
    </location>
</feature>
<dbReference type="RefSeq" id="WP_157569667.1">
    <property type="nucleotide sequence ID" value="NZ_WQKZ01000008.1"/>
</dbReference>
<evidence type="ECO:0000256" key="6">
    <source>
        <dbReference type="ARBA" id="ARBA00022840"/>
    </source>
</evidence>
<dbReference type="GO" id="GO:0005524">
    <property type="term" value="F:ATP binding"/>
    <property type="evidence" value="ECO:0007669"/>
    <property type="project" value="UniProtKB-KW"/>
</dbReference>
<dbReference type="InterPro" id="IPR003593">
    <property type="entry name" value="AAA+_ATPase"/>
</dbReference>
<gene>
    <name evidence="12" type="ORF">GO988_21875</name>
</gene>
<dbReference type="Gene3D" id="1.20.1560.10">
    <property type="entry name" value="ABC transporter type 1, transmembrane domain"/>
    <property type="match status" value="1"/>
</dbReference>
<dbReference type="GO" id="GO:0016887">
    <property type="term" value="F:ATP hydrolysis activity"/>
    <property type="evidence" value="ECO:0007669"/>
    <property type="project" value="InterPro"/>
</dbReference>
<dbReference type="AlphaFoldDB" id="A0A7K1TKP3"/>
<keyword evidence="8 9" id="KW-0472">Membrane</keyword>
<evidence type="ECO:0000259" key="10">
    <source>
        <dbReference type="PROSITE" id="PS50893"/>
    </source>
</evidence>
<dbReference type="Gene3D" id="3.40.50.300">
    <property type="entry name" value="P-loop containing nucleotide triphosphate hydrolases"/>
    <property type="match status" value="1"/>
</dbReference>
<dbReference type="InterPro" id="IPR036640">
    <property type="entry name" value="ABC1_TM_sf"/>
</dbReference>
<dbReference type="PROSITE" id="PS00211">
    <property type="entry name" value="ABC_TRANSPORTER_1"/>
    <property type="match status" value="1"/>
</dbReference>
<evidence type="ECO:0000256" key="5">
    <source>
        <dbReference type="ARBA" id="ARBA00022741"/>
    </source>
</evidence>
<dbReference type="Pfam" id="PF00005">
    <property type="entry name" value="ABC_tran"/>
    <property type="match status" value="1"/>
</dbReference>
<dbReference type="PANTHER" id="PTHR24221:SF654">
    <property type="entry name" value="ATP-BINDING CASSETTE SUB-FAMILY B MEMBER 6"/>
    <property type="match status" value="1"/>
</dbReference>
<proteinExistence type="predicted"/>
<comment type="subcellular location">
    <subcellularLocation>
        <location evidence="1">Cell membrane</location>
        <topology evidence="1">Multi-pass membrane protein</topology>
    </subcellularLocation>
</comment>
<evidence type="ECO:0000256" key="2">
    <source>
        <dbReference type="ARBA" id="ARBA00022448"/>
    </source>
</evidence>
<evidence type="ECO:0000256" key="1">
    <source>
        <dbReference type="ARBA" id="ARBA00004651"/>
    </source>
</evidence>
<keyword evidence="13" id="KW-1185">Reference proteome</keyword>
<sequence>MKDNVSREGALARSIRVTRLLLTPAQKRKAIMVMLLSIVSSVLEVFGLATLVPIVVVCAEPGGVFKNKYFRTIYDAFHFQSEQSFLITILLGVIAFFILKTVFTSWVNYVQAQFTGQTGYDVIKSQLTKFSGLTFWNFNELGSGKLINSSLNVPNSFLYNLLRPMVAMASESVIAFSIVVGLVVYNPILILLLVVVLVPPMALTYRVVRSRVQGVQSRINDLWPISIGFVNDLFTGFVELKLARRQQKFVGGVLRAQGEVYELDAKNFVYSMFPQKVIELAAVAGVVIIMLYSIVTHKGSSGLVALVGLFAAAAYRLMPSLNRILTSMVTIKGNQHLLDEIESHQGDDSQEQVHPVQEPLKFERDLVLDNLTFSFPNESYRALNGIDITIKKKEKIGFIGSSGSGKTTLMNVLLRFYTEQQGKVLVDGVPLGPQNIDAWHQLIGYVKQDTFLMQASIRDNITLGEDNPNEQRLLYAIEQASLKTFVDSLPEGMHTFIGERGSKLSGGQRQRIGIARALYKQTQVLILDEATSALDNETEREVNEAINNLSQIDLTILIVAHRLTTLRECDRVYELSSGQLVAEHQYEDLLNRIK</sequence>
<accession>A0A7K1TKP3</accession>